<feature type="region of interest" description="Disordered" evidence="9">
    <location>
        <begin position="1545"/>
        <end position="1570"/>
    </location>
</feature>
<dbReference type="PROSITE" id="PS00108">
    <property type="entry name" value="PROTEIN_KINASE_ST"/>
    <property type="match status" value="1"/>
</dbReference>
<evidence type="ECO:0000256" key="1">
    <source>
        <dbReference type="ARBA" id="ARBA00012411"/>
    </source>
</evidence>
<feature type="compositionally biased region" description="Basic and acidic residues" evidence="9">
    <location>
        <begin position="1031"/>
        <end position="1048"/>
    </location>
</feature>
<feature type="compositionally biased region" description="Low complexity" evidence="9">
    <location>
        <begin position="1360"/>
        <end position="1379"/>
    </location>
</feature>
<dbReference type="OrthoDB" id="266718at2759"/>
<dbReference type="PANTHER" id="PTHR48016">
    <property type="entry name" value="MAP KINASE KINASE KINASE SSK2-RELATED-RELATED"/>
    <property type="match status" value="1"/>
</dbReference>
<feature type="region of interest" description="Disordered" evidence="9">
    <location>
        <begin position="1031"/>
        <end position="1050"/>
    </location>
</feature>
<dbReference type="InterPro" id="IPR017441">
    <property type="entry name" value="Protein_kinase_ATP_BS"/>
</dbReference>
<feature type="compositionally biased region" description="Basic and acidic residues" evidence="9">
    <location>
        <begin position="1257"/>
        <end position="1267"/>
    </location>
</feature>
<accession>A0A3N4HY77</accession>
<dbReference type="GO" id="GO:0005524">
    <property type="term" value="F:ATP binding"/>
    <property type="evidence" value="ECO:0007669"/>
    <property type="project" value="UniProtKB-UniRule"/>
</dbReference>
<feature type="compositionally biased region" description="Low complexity" evidence="9">
    <location>
        <begin position="1"/>
        <end position="54"/>
    </location>
</feature>
<dbReference type="Gene3D" id="1.10.510.10">
    <property type="entry name" value="Transferase(Phosphotransferase) domain 1"/>
    <property type="match status" value="1"/>
</dbReference>
<reference evidence="11 12" key="1">
    <citation type="journal article" date="2018" name="Nat. Ecol. Evol.">
        <title>Pezizomycetes genomes reveal the molecular basis of ectomycorrhizal truffle lifestyle.</title>
        <authorList>
            <person name="Murat C."/>
            <person name="Payen T."/>
            <person name="Noel B."/>
            <person name="Kuo A."/>
            <person name="Morin E."/>
            <person name="Chen J."/>
            <person name="Kohler A."/>
            <person name="Krizsan K."/>
            <person name="Balestrini R."/>
            <person name="Da Silva C."/>
            <person name="Montanini B."/>
            <person name="Hainaut M."/>
            <person name="Levati E."/>
            <person name="Barry K.W."/>
            <person name="Belfiori B."/>
            <person name="Cichocki N."/>
            <person name="Clum A."/>
            <person name="Dockter R.B."/>
            <person name="Fauchery L."/>
            <person name="Guy J."/>
            <person name="Iotti M."/>
            <person name="Le Tacon F."/>
            <person name="Lindquist E.A."/>
            <person name="Lipzen A."/>
            <person name="Malagnac F."/>
            <person name="Mello A."/>
            <person name="Molinier V."/>
            <person name="Miyauchi S."/>
            <person name="Poulain J."/>
            <person name="Riccioni C."/>
            <person name="Rubini A."/>
            <person name="Sitrit Y."/>
            <person name="Splivallo R."/>
            <person name="Traeger S."/>
            <person name="Wang M."/>
            <person name="Zifcakova L."/>
            <person name="Wipf D."/>
            <person name="Zambonelli A."/>
            <person name="Paolocci F."/>
            <person name="Nowrousian M."/>
            <person name="Ottonello S."/>
            <person name="Baldrian P."/>
            <person name="Spatafora J.W."/>
            <person name="Henrissat B."/>
            <person name="Nagy L.G."/>
            <person name="Aury J.M."/>
            <person name="Wincker P."/>
            <person name="Grigoriev I.V."/>
            <person name="Bonfante P."/>
            <person name="Martin F.M."/>
        </authorList>
    </citation>
    <scope>NUCLEOTIDE SEQUENCE [LARGE SCALE GENOMIC DNA]</scope>
    <source>
        <strain evidence="11 12">RN42</strain>
    </source>
</reference>
<evidence type="ECO:0000256" key="9">
    <source>
        <dbReference type="SAM" id="MobiDB-lite"/>
    </source>
</evidence>
<evidence type="ECO:0000256" key="5">
    <source>
        <dbReference type="ARBA" id="ARBA00022840"/>
    </source>
</evidence>
<feature type="compositionally biased region" description="Polar residues" evidence="9">
    <location>
        <begin position="73"/>
        <end position="89"/>
    </location>
</feature>
<feature type="region of interest" description="Disordered" evidence="9">
    <location>
        <begin position="1"/>
        <end position="390"/>
    </location>
</feature>
<dbReference type="Pfam" id="PF00069">
    <property type="entry name" value="Pkinase"/>
    <property type="match status" value="1"/>
</dbReference>
<dbReference type="PROSITE" id="PS50011">
    <property type="entry name" value="PROTEIN_KINASE_DOM"/>
    <property type="match status" value="1"/>
</dbReference>
<feature type="compositionally biased region" description="Pro residues" evidence="9">
    <location>
        <begin position="273"/>
        <end position="329"/>
    </location>
</feature>
<feature type="compositionally biased region" description="Polar residues" evidence="9">
    <location>
        <begin position="159"/>
        <end position="179"/>
    </location>
</feature>
<feature type="compositionally biased region" description="Basic and acidic residues" evidence="9">
    <location>
        <begin position="1406"/>
        <end position="1420"/>
    </location>
</feature>
<dbReference type="GO" id="GO:0004707">
    <property type="term" value="F:MAP kinase activity"/>
    <property type="evidence" value="ECO:0007669"/>
    <property type="project" value="UniProtKB-EC"/>
</dbReference>
<dbReference type="EC" id="2.7.11.24" evidence="1"/>
<evidence type="ECO:0000259" key="10">
    <source>
        <dbReference type="PROSITE" id="PS50011"/>
    </source>
</evidence>
<name>A0A3N4HY77_ASCIM</name>
<keyword evidence="5 8" id="KW-0067">ATP-binding</keyword>
<feature type="binding site" evidence="8">
    <location>
        <position position="1647"/>
    </location>
    <ligand>
        <name>ATP</name>
        <dbReference type="ChEBI" id="CHEBI:30616"/>
    </ligand>
</feature>
<feature type="compositionally biased region" description="Low complexity" evidence="9">
    <location>
        <begin position="330"/>
        <end position="348"/>
    </location>
</feature>
<feature type="region of interest" description="Disordered" evidence="9">
    <location>
        <begin position="822"/>
        <end position="848"/>
    </location>
</feature>
<feature type="compositionally biased region" description="Polar residues" evidence="9">
    <location>
        <begin position="491"/>
        <end position="508"/>
    </location>
</feature>
<keyword evidence="3 8" id="KW-0547">Nucleotide-binding</keyword>
<feature type="compositionally biased region" description="Polar residues" evidence="9">
    <location>
        <begin position="1240"/>
        <end position="1253"/>
    </location>
</feature>
<dbReference type="PROSITE" id="PS00107">
    <property type="entry name" value="PROTEIN_KINASE_ATP"/>
    <property type="match status" value="1"/>
</dbReference>
<dbReference type="PRINTS" id="PR01217">
    <property type="entry name" value="PRICHEXTENSN"/>
</dbReference>
<dbReference type="PANTHER" id="PTHR48016:SF48">
    <property type="entry name" value="SERINE_THREONINE-PROTEIN KINASE BCK1_SLK1_SSP31"/>
    <property type="match status" value="1"/>
</dbReference>
<feature type="compositionally biased region" description="Basic and acidic residues" evidence="9">
    <location>
        <begin position="1109"/>
        <end position="1132"/>
    </location>
</feature>
<feature type="compositionally biased region" description="Polar residues" evidence="9">
    <location>
        <begin position="1161"/>
        <end position="1175"/>
    </location>
</feature>
<evidence type="ECO:0000313" key="11">
    <source>
        <dbReference type="EMBL" id="RPA77458.1"/>
    </source>
</evidence>
<feature type="compositionally biased region" description="Polar residues" evidence="9">
    <location>
        <begin position="349"/>
        <end position="383"/>
    </location>
</feature>
<dbReference type="SUPFAM" id="SSF56112">
    <property type="entry name" value="Protein kinase-like (PK-like)"/>
    <property type="match status" value="1"/>
</dbReference>
<dbReference type="STRING" id="1160509.A0A3N4HY77"/>
<evidence type="ECO:0000256" key="3">
    <source>
        <dbReference type="ARBA" id="ARBA00022741"/>
    </source>
</evidence>
<feature type="compositionally biased region" description="Low complexity" evidence="9">
    <location>
        <begin position="1224"/>
        <end position="1239"/>
    </location>
</feature>
<feature type="region of interest" description="Disordered" evidence="9">
    <location>
        <begin position="1083"/>
        <end position="1423"/>
    </location>
</feature>
<dbReference type="InterPro" id="IPR008271">
    <property type="entry name" value="Ser/Thr_kinase_AS"/>
</dbReference>
<sequence length="1926" mass="211412">MRTRARSGSSSATNPNPSPNIGSGNGSSSNQGNASGSSSSGPNNTSTSLASSSSKGERLGGTTLAEIDEFLHPQQQQQAVNEKSTNDKNYTPYAGSSPYVNLPNPYIPSPTPAGTRPRAATQTSAPPDPSHLAFRPGTALPRPNLSPNPVSGHRHVSAGSVSIPHSHSHGQQAAMQHMTSVPPPPPGPPPSAQPVPPPKDNYPTAYHQSWGGRGRDKPHALYMNPYQQPLPPQSQVQPSYGPINSLQNPRPPPLPPVVNGIPAGRPHLGYQPYPSPGLPPPHPNTLPPPPPPPQGPPPQAPLLQPQPQPQLQPQQPPPPPPPQQNPHPQPQQQQQQQQHTLQHQPSQQDVSLTDTESQDGFPQTNGRIIKSSPANPRHLQSPSMQPPASPDAARIWTLERVVNWLARYDFSPEWQEAFRLLNVHGAEFLEIGQSTSTRPTSSRLRNQIIPKVLELYGPNADDAREVTQATKLIRMVRQIVKLGGEIPQTPPANTIDHSTKAESQTGKSPKTGVRKPTLPPNGTSSPHQNPVTISNNNSQPQPQHTHSRQPTLEETFSQHHPSSSSEALPVRPTPWFDQQSNSPARSDASYRDHWNRSIQDLDSPIAPPSPSSLTGFRRPFGPVHTRDNSTTSAGSLGYRGMGRNGVQEQQRDKGGHGILSRLIKRTGRKHDEAEEETDSPTSPSVRHPALFREHIDHSDISVDRVSELSRHSAPVKDKKLWVFVTTDGRHFTLVEVTNVTSSEDLRRELCMPLGINDFEEPSIYLTSPGMEKEDHREPLTETMLMMVKEQADSQATRMFFIKEQPEPMSALSVTSPGAVFHPSNLGDGLTRQHHQRLRRPSADDTAMLGDSNETTLRAEDQKQLQKVLEEPAQAETKDRPKSTETDSFDVLLQRLEYLKQTQKGEGPQINVTEHDFNPKQNPRVPNPSIDPSPNDVIPDPASAHPSSWDDHKDASHQMRRYLNSSNSVDPSPVITNFPTTSNELWFAEEPPSATKLTTQIASEQYKAGSKGSVQLRELEMRKRQEKIDELKRKKEKEQQDALKAERRASVSGFAVSKSARTFIDFDDPRPSPFVDQKMSDFEFRNPNLKPQRPAPSAPSQSRNGSLSREAGRQLLKELSGLRDGEFSRRNSDLRNFVSAAGTRTPPQEMTETRRIARKHSQAQMSDNEGTDSPASGSGPKLSGIGGALVQAGMMTAKQGGGIPLMSGNRGPSPKKMNLDTANASSAQGSSPRSPGSPGSTWGQSVLSKITNYMQDLGAERGSSERRPTLSVIVPDERAGAQGSPIEEVAPLQTRKDSVNSITGPDRRPSFVTQPPAQPVDDDDSDEDSDEDLFAIPLRGKEKPKEPEPPAKRRTVLFANTPTTYSAPPSAATPAGSPFPDEFRDEIGPTFAPVASFPSPVVADSPTIDRRSEKGRTDMNRRNSFAARDNVWAFRPPAEAVLDNLDEFFPGIDLDQPMYIDESPSPSPAVERKGFDGFGIPPSNATPSSAKDNDKGKDEDGSIPFDISTYEGYVGEMRPPSSVPQRMNRTTNSGLGRMRSIREVARRGTNRRTVRQSNLPPTPHSPANPINAIKNTENLLRRKSTKMFGHKIVELKPDDLAQRASLKQSAIPPRGTFEVIKGHLIGKGTYGKVYVGFQLPMGDVLAIKQVDINPNASAGESDRQKEMIAALNQEIEMMQDLNHPNIVEYLGCERQELCFSIYLEYISGGSVGSCLRKHGKFEEVVIRSLTRQVLSGLEYLHRQGILHRDLKADNILLDQYGTAKISDFGISKKTHDIYGNDPQNSMQGSVFWMAPEVIRPEGQGYSAKIDIWSLGCVVLEMFAGRRPWSTEEAIGAIYKLGNERLAPPIPDDVVPIISPEAVGFLADCHTADPSERPTAKTLLDLHPFCREDKTFKFEETGLYRKLEESKVEFGVEDKNGPKVSGRR</sequence>
<protein>
    <recommendedName>
        <fullName evidence="1">mitogen-activated protein kinase</fullName>
        <ecNumber evidence="1">2.7.11.24</ecNumber>
    </recommendedName>
</protein>
<evidence type="ECO:0000256" key="4">
    <source>
        <dbReference type="ARBA" id="ARBA00022777"/>
    </source>
</evidence>
<feature type="domain" description="Protein kinase" evidence="10">
    <location>
        <begin position="1618"/>
        <end position="1888"/>
    </location>
</feature>
<feature type="compositionally biased region" description="Polar residues" evidence="9">
    <location>
        <begin position="1522"/>
        <end position="1532"/>
    </location>
</feature>
<feature type="region of interest" description="Disordered" evidence="9">
    <location>
        <begin position="900"/>
        <end position="951"/>
    </location>
</feature>
<dbReference type="EMBL" id="ML119726">
    <property type="protein sequence ID" value="RPA77458.1"/>
    <property type="molecule type" value="Genomic_DNA"/>
</dbReference>
<feature type="compositionally biased region" description="Basic and acidic residues" evidence="9">
    <location>
        <begin position="1490"/>
        <end position="1499"/>
    </location>
</feature>
<feature type="compositionally biased region" description="Polar residues" evidence="9">
    <location>
        <begin position="520"/>
        <end position="566"/>
    </location>
</feature>
<evidence type="ECO:0000256" key="8">
    <source>
        <dbReference type="PROSITE-ProRule" id="PRU10141"/>
    </source>
</evidence>
<dbReference type="FunFam" id="1.10.510.10:FF:000182">
    <property type="entry name" value="MAP kinase kinase kinase mkh1"/>
    <property type="match status" value="1"/>
</dbReference>
<dbReference type="InterPro" id="IPR011009">
    <property type="entry name" value="Kinase-like_dom_sf"/>
</dbReference>
<feature type="compositionally biased region" description="Basic and acidic residues" evidence="9">
    <location>
        <begin position="1338"/>
        <end position="1350"/>
    </location>
</feature>
<keyword evidence="12" id="KW-1185">Reference proteome</keyword>
<dbReference type="Proteomes" id="UP000275078">
    <property type="component" value="Unassembled WGS sequence"/>
</dbReference>
<dbReference type="InterPro" id="IPR050538">
    <property type="entry name" value="MAP_kinase_kinase_kinase"/>
</dbReference>
<comment type="catalytic activity">
    <reaction evidence="6">
        <text>L-threonyl-[protein] + ATP = O-phospho-L-threonyl-[protein] + ADP + H(+)</text>
        <dbReference type="Rhea" id="RHEA:46608"/>
        <dbReference type="Rhea" id="RHEA-COMP:11060"/>
        <dbReference type="Rhea" id="RHEA-COMP:11605"/>
        <dbReference type="ChEBI" id="CHEBI:15378"/>
        <dbReference type="ChEBI" id="CHEBI:30013"/>
        <dbReference type="ChEBI" id="CHEBI:30616"/>
        <dbReference type="ChEBI" id="CHEBI:61977"/>
        <dbReference type="ChEBI" id="CHEBI:456216"/>
        <dbReference type="EC" id="2.7.11.24"/>
    </reaction>
    <physiologicalReaction direction="left-to-right" evidence="6">
        <dbReference type="Rhea" id="RHEA:46609"/>
    </physiologicalReaction>
</comment>
<keyword evidence="4" id="KW-0418">Kinase</keyword>
<feature type="compositionally biased region" description="Pro residues" evidence="9">
    <location>
        <begin position="181"/>
        <end position="200"/>
    </location>
</feature>
<evidence type="ECO:0000313" key="12">
    <source>
        <dbReference type="Proteomes" id="UP000275078"/>
    </source>
</evidence>
<organism evidence="11 12">
    <name type="scientific">Ascobolus immersus RN42</name>
    <dbReference type="NCBI Taxonomy" id="1160509"/>
    <lineage>
        <taxon>Eukaryota</taxon>
        <taxon>Fungi</taxon>
        <taxon>Dikarya</taxon>
        <taxon>Ascomycota</taxon>
        <taxon>Pezizomycotina</taxon>
        <taxon>Pezizomycetes</taxon>
        <taxon>Pezizales</taxon>
        <taxon>Ascobolaceae</taxon>
        <taxon>Ascobolus</taxon>
    </lineage>
</organism>
<gene>
    <name evidence="11" type="ORF">BJ508DRAFT_310152</name>
</gene>
<keyword evidence="2" id="KW-0808">Transferase</keyword>
<dbReference type="SMART" id="SM00220">
    <property type="entry name" value="S_TKc"/>
    <property type="match status" value="1"/>
</dbReference>
<feature type="compositionally biased region" description="Acidic residues" evidence="9">
    <location>
        <begin position="1319"/>
        <end position="1332"/>
    </location>
</feature>
<evidence type="ECO:0000256" key="7">
    <source>
        <dbReference type="ARBA" id="ARBA00048130"/>
    </source>
</evidence>
<evidence type="ECO:0000256" key="2">
    <source>
        <dbReference type="ARBA" id="ARBA00022679"/>
    </source>
</evidence>
<feature type="region of interest" description="Disordered" evidence="9">
    <location>
        <begin position="1457"/>
        <end position="1532"/>
    </location>
</feature>
<proteinExistence type="predicted"/>
<evidence type="ECO:0000256" key="6">
    <source>
        <dbReference type="ARBA" id="ARBA00047919"/>
    </source>
</evidence>
<dbReference type="InterPro" id="IPR000719">
    <property type="entry name" value="Prot_kinase_dom"/>
</dbReference>
<feature type="region of interest" description="Disordered" evidence="9">
    <location>
        <begin position="484"/>
        <end position="687"/>
    </location>
</feature>
<comment type="catalytic activity">
    <reaction evidence="7">
        <text>L-seryl-[protein] + ATP = O-phospho-L-seryl-[protein] + ADP + H(+)</text>
        <dbReference type="Rhea" id="RHEA:17989"/>
        <dbReference type="Rhea" id="RHEA-COMP:9863"/>
        <dbReference type="Rhea" id="RHEA-COMP:11604"/>
        <dbReference type="ChEBI" id="CHEBI:15378"/>
        <dbReference type="ChEBI" id="CHEBI:29999"/>
        <dbReference type="ChEBI" id="CHEBI:30616"/>
        <dbReference type="ChEBI" id="CHEBI:83421"/>
        <dbReference type="ChEBI" id="CHEBI:456216"/>
        <dbReference type="EC" id="2.7.11.24"/>
    </reaction>
    <physiologicalReaction direction="left-to-right" evidence="7">
        <dbReference type="Rhea" id="RHEA:17990"/>
    </physiologicalReaction>
</comment>